<evidence type="ECO:0000313" key="8">
    <source>
        <dbReference type="EMBL" id="SPC83857.1"/>
    </source>
</evidence>
<evidence type="ECO:0000256" key="5">
    <source>
        <dbReference type="ARBA" id="ARBA00023136"/>
    </source>
</evidence>
<dbReference type="InterPro" id="IPR000719">
    <property type="entry name" value="Prot_kinase_dom"/>
</dbReference>
<evidence type="ECO:0000256" key="3">
    <source>
        <dbReference type="ARBA" id="ARBA00022729"/>
    </source>
</evidence>
<dbReference type="GO" id="GO:0005524">
    <property type="term" value="F:ATP binding"/>
    <property type="evidence" value="ECO:0007669"/>
    <property type="project" value="InterPro"/>
</dbReference>
<evidence type="ECO:0000259" key="7">
    <source>
        <dbReference type="PROSITE" id="PS50011"/>
    </source>
</evidence>
<evidence type="ECO:0000256" key="1">
    <source>
        <dbReference type="ARBA" id="ARBA00004167"/>
    </source>
</evidence>
<dbReference type="EMBL" id="OIVN01000670">
    <property type="protein sequence ID" value="SPC83857.1"/>
    <property type="molecule type" value="Genomic_DNA"/>
</dbReference>
<keyword evidence="4 6" id="KW-1133">Transmembrane helix</keyword>
<comment type="subcellular location">
    <subcellularLocation>
        <location evidence="1">Membrane</location>
        <topology evidence="1">Single-pass membrane protein</topology>
    </subcellularLocation>
</comment>
<dbReference type="PROSITE" id="PS50011">
    <property type="entry name" value="PROTEIN_KINASE_DOM"/>
    <property type="match status" value="1"/>
</dbReference>
<protein>
    <recommendedName>
        <fullName evidence="7">Protein kinase domain-containing protein</fullName>
    </recommendedName>
</protein>
<dbReference type="GO" id="GO:0016020">
    <property type="term" value="C:membrane"/>
    <property type="evidence" value="ECO:0007669"/>
    <property type="project" value="UniProtKB-SubCell"/>
</dbReference>
<keyword evidence="2 6" id="KW-0812">Transmembrane</keyword>
<reference evidence="8" key="1">
    <citation type="submission" date="2018-02" db="EMBL/GenBank/DDBJ databases">
        <authorList>
            <person name="Cohen D.B."/>
            <person name="Kent A.D."/>
        </authorList>
    </citation>
    <scope>NUCLEOTIDE SEQUENCE</scope>
</reference>
<evidence type="ECO:0000256" key="2">
    <source>
        <dbReference type="ARBA" id="ARBA00022692"/>
    </source>
</evidence>
<dbReference type="Pfam" id="PF00069">
    <property type="entry name" value="Pkinase"/>
    <property type="match status" value="1"/>
</dbReference>
<keyword evidence="5 6" id="KW-0472">Membrane</keyword>
<dbReference type="GO" id="GO:0004672">
    <property type="term" value="F:protein kinase activity"/>
    <property type="evidence" value="ECO:0007669"/>
    <property type="project" value="InterPro"/>
</dbReference>
<proteinExistence type="predicted"/>
<dbReference type="PANTHER" id="PTHR47974:SF19">
    <property type="entry name" value="RECEPTOR-LIKE SERINE_THREONINE-PROTEIN KINASE"/>
    <property type="match status" value="1"/>
</dbReference>
<keyword evidence="3" id="KW-0732">Signal</keyword>
<sequence>MRGTRGYLAPEWISGVAITTKADVYSYGMMLFELVSGRRNSEQSADGKTSFFPTWAASLIAQEGNVLSLVDPRLEGNADVEEVTRICRLACWCIQDDETHRPPMGQVVQILEGVLDVNLAPVPRSLQVFVDNQEHIVFFTESSSSQSSQICLPLWVFSAPFVGFPLPRVGHFAAFCRLFPAIFVVGLPSMGIVWIFPESMWTCSWRRRDFQQLQMLGMKWPWRILPSRVASDYPLHFGVDLSKAPFGEPPKNRITWSPFAMVQSIRLPCCLLGSVSDL</sequence>
<dbReference type="SUPFAM" id="SSF56112">
    <property type="entry name" value="Protein kinase-like (PK-like)"/>
    <property type="match status" value="1"/>
</dbReference>
<evidence type="ECO:0000256" key="6">
    <source>
        <dbReference type="SAM" id="Phobius"/>
    </source>
</evidence>
<dbReference type="InterPro" id="IPR011009">
    <property type="entry name" value="Kinase-like_dom_sf"/>
</dbReference>
<evidence type="ECO:0000256" key="4">
    <source>
        <dbReference type="ARBA" id="ARBA00022989"/>
    </source>
</evidence>
<dbReference type="PANTHER" id="PTHR47974">
    <property type="entry name" value="OS07G0415500 PROTEIN"/>
    <property type="match status" value="1"/>
</dbReference>
<organism evidence="8">
    <name type="scientific">Fagus sylvatica</name>
    <name type="common">Beechnut</name>
    <dbReference type="NCBI Taxonomy" id="28930"/>
    <lineage>
        <taxon>Eukaryota</taxon>
        <taxon>Viridiplantae</taxon>
        <taxon>Streptophyta</taxon>
        <taxon>Embryophyta</taxon>
        <taxon>Tracheophyta</taxon>
        <taxon>Spermatophyta</taxon>
        <taxon>Magnoliopsida</taxon>
        <taxon>eudicotyledons</taxon>
        <taxon>Gunneridae</taxon>
        <taxon>Pentapetalae</taxon>
        <taxon>rosids</taxon>
        <taxon>fabids</taxon>
        <taxon>Fagales</taxon>
        <taxon>Fagaceae</taxon>
        <taxon>Fagus</taxon>
    </lineage>
</organism>
<gene>
    <name evidence="8" type="ORF">FSB_LOCUS11739</name>
</gene>
<feature type="domain" description="Protein kinase" evidence="7">
    <location>
        <begin position="1"/>
        <end position="115"/>
    </location>
</feature>
<dbReference type="AlphaFoldDB" id="A0A2N9EYN4"/>
<name>A0A2N9EYN4_FAGSY</name>
<dbReference type="Gene3D" id="1.10.510.10">
    <property type="entry name" value="Transferase(Phosphotransferase) domain 1"/>
    <property type="match status" value="1"/>
</dbReference>
<accession>A0A2N9EYN4</accession>
<feature type="transmembrane region" description="Helical" evidence="6">
    <location>
        <begin position="178"/>
        <end position="197"/>
    </location>
</feature>